<proteinExistence type="predicted"/>
<name>A0ABS8W3F3_DATST</name>
<reference evidence="2 3" key="1">
    <citation type="journal article" date="2021" name="BMC Genomics">
        <title>Datura genome reveals duplications of psychoactive alkaloid biosynthetic genes and high mutation rate following tissue culture.</title>
        <authorList>
            <person name="Rajewski A."/>
            <person name="Carter-House D."/>
            <person name="Stajich J."/>
            <person name="Litt A."/>
        </authorList>
    </citation>
    <scope>NUCLEOTIDE SEQUENCE [LARGE SCALE GENOMIC DNA]</scope>
    <source>
        <strain evidence="2">AR-01</strain>
    </source>
</reference>
<dbReference type="EMBL" id="JACEIK010006529">
    <property type="protein sequence ID" value="MCE2055851.1"/>
    <property type="molecule type" value="Genomic_DNA"/>
</dbReference>
<accession>A0ABS8W3F3</accession>
<protein>
    <submittedName>
        <fullName evidence="2">Uncharacterized protein</fullName>
    </submittedName>
</protein>
<dbReference type="Proteomes" id="UP000823775">
    <property type="component" value="Unassembled WGS sequence"/>
</dbReference>
<evidence type="ECO:0000313" key="2">
    <source>
        <dbReference type="EMBL" id="MCE2055851.1"/>
    </source>
</evidence>
<sequence length="121" mass="13023">MSAQARRSVARTDLSRSRDLGQPGGRRHLAAMESQISPAYAAMRHRSERATAQSTGEKGKRNKCIAKAKATCTSCFHRDQLDAGKGKMKPGQLGPTSGSQLAKKKRGKLTKGGEQSNVRAE</sequence>
<comment type="caution">
    <text evidence="2">The sequence shown here is derived from an EMBL/GenBank/DDBJ whole genome shotgun (WGS) entry which is preliminary data.</text>
</comment>
<organism evidence="2 3">
    <name type="scientific">Datura stramonium</name>
    <name type="common">Jimsonweed</name>
    <name type="synonym">Common thornapple</name>
    <dbReference type="NCBI Taxonomy" id="4076"/>
    <lineage>
        <taxon>Eukaryota</taxon>
        <taxon>Viridiplantae</taxon>
        <taxon>Streptophyta</taxon>
        <taxon>Embryophyta</taxon>
        <taxon>Tracheophyta</taxon>
        <taxon>Spermatophyta</taxon>
        <taxon>Magnoliopsida</taxon>
        <taxon>eudicotyledons</taxon>
        <taxon>Gunneridae</taxon>
        <taxon>Pentapetalae</taxon>
        <taxon>asterids</taxon>
        <taxon>lamiids</taxon>
        <taxon>Solanales</taxon>
        <taxon>Solanaceae</taxon>
        <taxon>Solanoideae</taxon>
        <taxon>Datureae</taxon>
        <taxon>Datura</taxon>
    </lineage>
</organism>
<evidence type="ECO:0000256" key="1">
    <source>
        <dbReference type="SAM" id="MobiDB-lite"/>
    </source>
</evidence>
<feature type="region of interest" description="Disordered" evidence="1">
    <location>
        <begin position="1"/>
        <end position="29"/>
    </location>
</feature>
<keyword evidence="3" id="KW-1185">Reference proteome</keyword>
<feature type="region of interest" description="Disordered" evidence="1">
    <location>
        <begin position="43"/>
        <end position="63"/>
    </location>
</feature>
<feature type="region of interest" description="Disordered" evidence="1">
    <location>
        <begin position="81"/>
        <end position="121"/>
    </location>
</feature>
<evidence type="ECO:0000313" key="3">
    <source>
        <dbReference type="Proteomes" id="UP000823775"/>
    </source>
</evidence>
<gene>
    <name evidence="2" type="ORF">HAX54_043557</name>
</gene>